<keyword evidence="2" id="KW-0521">NADP</keyword>
<dbReference type="FunFam" id="3.40.50.720:FF:000159">
    <property type="entry name" value="dTDP-4-dehydrorhamnose reductase"/>
    <property type="match status" value="1"/>
</dbReference>
<name>A0A948T1Z1_9FIRM</name>
<dbReference type="Gene3D" id="3.90.25.10">
    <property type="entry name" value="UDP-galactose 4-epimerase, domain 1"/>
    <property type="match status" value="1"/>
</dbReference>
<evidence type="ECO:0000313" key="4">
    <source>
        <dbReference type="EMBL" id="MBU3805890.1"/>
    </source>
</evidence>
<dbReference type="GO" id="GO:0005829">
    <property type="term" value="C:cytosol"/>
    <property type="evidence" value="ECO:0007669"/>
    <property type="project" value="TreeGrafter"/>
</dbReference>
<dbReference type="SUPFAM" id="SSF51735">
    <property type="entry name" value="NAD(P)-binding Rossmann-fold domains"/>
    <property type="match status" value="1"/>
</dbReference>
<comment type="pathway">
    <text evidence="2">Carbohydrate biosynthesis; dTDP-L-rhamnose biosynthesis.</text>
</comment>
<organism evidence="4 5">
    <name type="scientific">Candidatus Allofournierella pullistercoris</name>
    <dbReference type="NCBI Taxonomy" id="2838597"/>
    <lineage>
        <taxon>Bacteria</taxon>
        <taxon>Bacillati</taxon>
        <taxon>Bacillota</taxon>
        <taxon>Clostridia</taxon>
        <taxon>Eubacteriales</taxon>
        <taxon>Oscillospiraceae</taxon>
        <taxon>Allofournierella</taxon>
    </lineage>
</organism>
<dbReference type="Pfam" id="PF04321">
    <property type="entry name" value="RmlD_sub_bind"/>
    <property type="match status" value="1"/>
</dbReference>
<comment type="function">
    <text evidence="2">Catalyzes the reduction of dTDP-6-deoxy-L-lyxo-4-hexulose to yield dTDP-L-rhamnose.</text>
</comment>
<dbReference type="PANTHER" id="PTHR10491:SF4">
    <property type="entry name" value="METHIONINE ADENOSYLTRANSFERASE 2 SUBUNIT BETA"/>
    <property type="match status" value="1"/>
</dbReference>
<dbReference type="PANTHER" id="PTHR10491">
    <property type="entry name" value="DTDP-4-DEHYDRORHAMNOSE REDUCTASE"/>
    <property type="match status" value="1"/>
</dbReference>
<sequence length="298" mass="32524">MKFLITGASGQLGSELQRQLAEGGSALGAIPVQLHQTTVLATDSPELDITDRKAVLEYMNQHRPDVVINCAAFTNVDGCENQREAAFAVNALGPANLAFGANQVGAKMIHVSTDYVFSGEGNQPLDEAEPIAPVSAYGKTKALGEQYVMQQCPHSFVVRTAWLYGYQGKNFVKTIVNAAKKFGKLEVVSDQLGNPTNAEDLAHHLLQLAVSDQYGIYHCTGEGICSWYDFAARIVELAGVDATVSPCTSEEYAQKHPEAARRPAWSALENRMLALTVGNGMRHWEQALEHFFEHWDGQ</sequence>
<gene>
    <name evidence="4" type="primary">rfbD</name>
    <name evidence="4" type="ORF">H9882_03240</name>
</gene>
<proteinExistence type="inferred from homology"/>
<dbReference type="NCBIfam" id="TIGR01214">
    <property type="entry name" value="rmlD"/>
    <property type="match status" value="1"/>
</dbReference>
<dbReference type="CDD" id="cd05254">
    <property type="entry name" value="dTDP_HR_like_SDR_e"/>
    <property type="match status" value="1"/>
</dbReference>
<reference evidence="4" key="1">
    <citation type="journal article" date="2021" name="PeerJ">
        <title>Extensive microbial diversity within the chicken gut microbiome revealed by metagenomics and culture.</title>
        <authorList>
            <person name="Gilroy R."/>
            <person name="Ravi A."/>
            <person name="Getino M."/>
            <person name="Pursley I."/>
            <person name="Horton D.L."/>
            <person name="Alikhan N.F."/>
            <person name="Baker D."/>
            <person name="Gharbi K."/>
            <person name="Hall N."/>
            <person name="Watson M."/>
            <person name="Adriaenssens E.M."/>
            <person name="Foster-Nyarko E."/>
            <person name="Jarju S."/>
            <person name="Secka A."/>
            <person name="Antonio M."/>
            <person name="Oren A."/>
            <person name="Chaudhuri R.R."/>
            <person name="La Ragione R."/>
            <person name="Hildebrand F."/>
            <person name="Pallen M.J."/>
        </authorList>
    </citation>
    <scope>NUCLEOTIDE SEQUENCE</scope>
    <source>
        <strain evidence="4">B5_2728</strain>
    </source>
</reference>
<accession>A0A948T1Z1</accession>
<evidence type="ECO:0000259" key="3">
    <source>
        <dbReference type="Pfam" id="PF04321"/>
    </source>
</evidence>
<dbReference type="InterPro" id="IPR029903">
    <property type="entry name" value="RmlD-like-bd"/>
</dbReference>
<dbReference type="GO" id="GO:0008831">
    <property type="term" value="F:dTDP-4-dehydrorhamnose reductase activity"/>
    <property type="evidence" value="ECO:0007669"/>
    <property type="project" value="UniProtKB-EC"/>
</dbReference>
<comment type="similarity">
    <text evidence="1 2">Belongs to the dTDP-4-dehydrorhamnose reductase family.</text>
</comment>
<dbReference type="AlphaFoldDB" id="A0A948T1Z1"/>
<feature type="domain" description="RmlD-like substrate binding" evidence="3">
    <location>
        <begin position="1"/>
        <end position="294"/>
    </location>
</feature>
<evidence type="ECO:0000256" key="2">
    <source>
        <dbReference type="RuleBase" id="RU364082"/>
    </source>
</evidence>
<dbReference type="InterPro" id="IPR036291">
    <property type="entry name" value="NAD(P)-bd_dom_sf"/>
</dbReference>
<reference evidence="4" key="2">
    <citation type="submission" date="2021-04" db="EMBL/GenBank/DDBJ databases">
        <authorList>
            <person name="Gilroy R."/>
        </authorList>
    </citation>
    <scope>NUCLEOTIDE SEQUENCE</scope>
    <source>
        <strain evidence="4">B5_2728</strain>
    </source>
</reference>
<evidence type="ECO:0000256" key="1">
    <source>
        <dbReference type="ARBA" id="ARBA00010944"/>
    </source>
</evidence>
<dbReference type="Gene3D" id="3.40.50.720">
    <property type="entry name" value="NAD(P)-binding Rossmann-like Domain"/>
    <property type="match status" value="1"/>
</dbReference>
<dbReference type="EMBL" id="JAHLFP010000022">
    <property type="protein sequence ID" value="MBU3805890.1"/>
    <property type="molecule type" value="Genomic_DNA"/>
</dbReference>
<dbReference type="EC" id="1.1.1.133" evidence="2"/>
<dbReference type="InterPro" id="IPR005913">
    <property type="entry name" value="dTDP_dehydrorham_reduct"/>
</dbReference>
<dbReference type="Proteomes" id="UP000713596">
    <property type="component" value="Unassembled WGS sequence"/>
</dbReference>
<keyword evidence="2 4" id="KW-0560">Oxidoreductase</keyword>
<dbReference type="GO" id="GO:0019305">
    <property type="term" value="P:dTDP-rhamnose biosynthetic process"/>
    <property type="evidence" value="ECO:0007669"/>
    <property type="project" value="TreeGrafter"/>
</dbReference>
<evidence type="ECO:0000313" key="5">
    <source>
        <dbReference type="Proteomes" id="UP000713596"/>
    </source>
</evidence>
<comment type="caution">
    <text evidence="4">The sequence shown here is derived from an EMBL/GenBank/DDBJ whole genome shotgun (WGS) entry which is preliminary data.</text>
</comment>
<protein>
    <recommendedName>
        <fullName evidence="2">dTDP-4-dehydrorhamnose reductase</fullName>
        <ecNumber evidence="2">1.1.1.133</ecNumber>
    </recommendedName>
</protein>